<evidence type="ECO:0000256" key="1">
    <source>
        <dbReference type="SAM" id="MobiDB-lite"/>
    </source>
</evidence>
<gene>
    <name evidence="3" type="ORF">HNR40_004317</name>
</gene>
<comment type="caution">
    <text evidence="3">The sequence shown here is derived from an EMBL/GenBank/DDBJ whole genome shotgun (WGS) entry which is preliminary data.</text>
</comment>
<evidence type="ECO:0008006" key="5">
    <source>
        <dbReference type="Google" id="ProtNLM"/>
    </source>
</evidence>
<keyword evidence="2" id="KW-0732">Signal</keyword>
<keyword evidence="4" id="KW-1185">Reference proteome</keyword>
<reference evidence="3 4" key="1">
    <citation type="submission" date="2020-08" db="EMBL/GenBank/DDBJ databases">
        <title>Genomic Encyclopedia of Type Strains, Phase IV (KMG-IV): sequencing the most valuable type-strain genomes for metagenomic binning, comparative biology and taxonomic classification.</title>
        <authorList>
            <person name="Goeker M."/>
        </authorList>
    </citation>
    <scope>NUCLEOTIDE SEQUENCE [LARGE SCALE GENOMIC DNA]</scope>
    <source>
        <strain evidence="3 4">DSM 45385</strain>
    </source>
</reference>
<dbReference type="Proteomes" id="UP000568380">
    <property type="component" value="Unassembled WGS sequence"/>
</dbReference>
<dbReference type="RefSeq" id="WP_184963879.1">
    <property type="nucleotide sequence ID" value="NZ_JACHIN010000005.1"/>
</dbReference>
<proteinExistence type="predicted"/>
<dbReference type="AlphaFoldDB" id="A0A7W8A502"/>
<evidence type="ECO:0000256" key="2">
    <source>
        <dbReference type="SAM" id="SignalP"/>
    </source>
</evidence>
<feature type="signal peptide" evidence="2">
    <location>
        <begin position="1"/>
        <end position="26"/>
    </location>
</feature>
<evidence type="ECO:0000313" key="3">
    <source>
        <dbReference type="EMBL" id="MBB5078831.1"/>
    </source>
</evidence>
<dbReference type="EMBL" id="JACHIN010000005">
    <property type="protein sequence ID" value="MBB5078831.1"/>
    <property type="molecule type" value="Genomic_DNA"/>
</dbReference>
<feature type="region of interest" description="Disordered" evidence="1">
    <location>
        <begin position="352"/>
        <end position="371"/>
    </location>
</feature>
<organism evidence="3 4">
    <name type="scientific">Nonomuraea endophytica</name>
    <dbReference type="NCBI Taxonomy" id="714136"/>
    <lineage>
        <taxon>Bacteria</taxon>
        <taxon>Bacillati</taxon>
        <taxon>Actinomycetota</taxon>
        <taxon>Actinomycetes</taxon>
        <taxon>Streptosporangiales</taxon>
        <taxon>Streptosporangiaceae</taxon>
        <taxon>Nonomuraea</taxon>
    </lineage>
</organism>
<name>A0A7W8A502_9ACTN</name>
<feature type="chain" id="PRO_5030970924" description="WD40 repeat domain-containing protein" evidence="2">
    <location>
        <begin position="27"/>
        <end position="371"/>
    </location>
</feature>
<accession>A0A7W8A502</accession>
<protein>
    <recommendedName>
        <fullName evidence="5">WD40 repeat domain-containing protein</fullName>
    </recommendedName>
</protein>
<dbReference type="SUPFAM" id="SSF82171">
    <property type="entry name" value="DPP6 N-terminal domain-like"/>
    <property type="match status" value="1"/>
</dbReference>
<sequence>MNLTARLYATAVITLVATGIAVPARAAEAAAPSRPPALPQSGSGPAAFAYLCANPKDPDKSPTGACDTWRLVTANGTIFSVPEAVAWEKSRDSYEDGIRSFAISPDGTRVAYHRARDDRVVVRELSSGKSWTTPYQVPTGSPASPLTLKFVRDGGQLTILAGDAEVTTLVDVEAGTARRMPKGWAVLDADPDTGRITLQERSGMNVGAFRTVGGGRTVTAKIPVYARKHFIWGSFAARDGRAANLVPKEPPACGPDMTPVWLAVFSTRTGKMTTVKPRLPADVYRADVIDWLSPQEIVAAAGRERPGKTPDTTVGSYVYAVNVTTGASRLIAKLSTSEEVYRNSLAVGGYTTRPDRPAAGKLAKPGKRGCE</sequence>
<evidence type="ECO:0000313" key="4">
    <source>
        <dbReference type="Proteomes" id="UP000568380"/>
    </source>
</evidence>